<dbReference type="OrthoDB" id="293740at2157"/>
<dbReference type="RefSeq" id="WP_089693714.1">
    <property type="nucleotide sequence ID" value="NZ_FNHL01000001.1"/>
</dbReference>
<gene>
    <name evidence="3" type="ORF">SAMN04487949_0480</name>
</gene>
<keyword evidence="1" id="KW-1133">Transmembrane helix</keyword>
<keyword evidence="1" id="KW-0472">Membrane</keyword>
<feature type="transmembrane region" description="Helical" evidence="1">
    <location>
        <begin position="52"/>
        <end position="76"/>
    </location>
</feature>
<keyword evidence="4" id="KW-1185">Reference proteome</keyword>
<feature type="domain" description="SHOCT" evidence="2">
    <location>
        <begin position="88"/>
        <end position="114"/>
    </location>
</feature>
<dbReference type="InterPro" id="IPR018649">
    <property type="entry name" value="SHOCT"/>
</dbReference>
<proteinExistence type="predicted"/>
<sequence length="118" mass="12577">MATTTNTTQLVVIALAALAVLVFLPTLFMGGGMMGYGGGMMGPMYGTDAPGWMLFVGALGQLLMLALLVGLGYLGYKALTNTGGRADTAMEELRAAYARGDIDDDEFDRRKERLQDET</sequence>
<dbReference type="Proteomes" id="UP000199451">
    <property type="component" value="Unassembled WGS sequence"/>
</dbReference>
<dbReference type="AlphaFoldDB" id="A0A1G9PQP5"/>
<keyword evidence="1" id="KW-0812">Transmembrane</keyword>
<protein>
    <submittedName>
        <fullName evidence="3">Putative membrane protein</fullName>
    </submittedName>
</protein>
<name>A0A1G9PQP5_9EURY</name>
<accession>A0A1G9PQP5</accession>
<evidence type="ECO:0000313" key="3">
    <source>
        <dbReference type="EMBL" id="SDM00943.1"/>
    </source>
</evidence>
<reference evidence="4" key="1">
    <citation type="submission" date="2016-10" db="EMBL/GenBank/DDBJ databases">
        <authorList>
            <person name="Varghese N."/>
            <person name="Submissions S."/>
        </authorList>
    </citation>
    <scope>NUCLEOTIDE SEQUENCE [LARGE SCALE GENOMIC DNA]</scope>
    <source>
        <strain evidence="4">CGMCC 1.10119</strain>
    </source>
</reference>
<dbReference type="EMBL" id="FNHL01000001">
    <property type="protein sequence ID" value="SDM00943.1"/>
    <property type="molecule type" value="Genomic_DNA"/>
</dbReference>
<dbReference type="Pfam" id="PF09851">
    <property type="entry name" value="SHOCT"/>
    <property type="match status" value="1"/>
</dbReference>
<feature type="transmembrane region" description="Helical" evidence="1">
    <location>
        <begin position="12"/>
        <end position="32"/>
    </location>
</feature>
<evidence type="ECO:0000256" key="1">
    <source>
        <dbReference type="SAM" id="Phobius"/>
    </source>
</evidence>
<evidence type="ECO:0000313" key="4">
    <source>
        <dbReference type="Proteomes" id="UP000199451"/>
    </source>
</evidence>
<organism evidence="3 4">
    <name type="scientific">Halogranum gelatinilyticum</name>
    <dbReference type="NCBI Taxonomy" id="660521"/>
    <lineage>
        <taxon>Archaea</taxon>
        <taxon>Methanobacteriati</taxon>
        <taxon>Methanobacteriota</taxon>
        <taxon>Stenosarchaea group</taxon>
        <taxon>Halobacteria</taxon>
        <taxon>Halobacteriales</taxon>
        <taxon>Haloferacaceae</taxon>
    </lineage>
</organism>
<evidence type="ECO:0000259" key="2">
    <source>
        <dbReference type="Pfam" id="PF09851"/>
    </source>
</evidence>